<evidence type="ECO:0000313" key="2">
    <source>
        <dbReference type="EMBL" id="KAK4506226.1"/>
    </source>
</evidence>
<proteinExistence type="predicted"/>
<dbReference type="Pfam" id="PF14832">
    <property type="entry name" value="Tautomerase_3"/>
    <property type="match status" value="1"/>
</dbReference>
<sequence>MPRYDILHATPLTSSQHSEFAQAVTEIHTSAFKVPRLFVNVAYTDIASRVQYIAGKRRDGNHIIAHVRLGNRTRAELQQLSDDIIAAWDRIVVMPHASEGKAEMRKWGIHSVFILASDAIGSEAGLPVPIAGKEGEFLQSHYGEIKERADEGDELMIDMVKEIEERGML</sequence>
<dbReference type="Proteomes" id="UP001305779">
    <property type="component" value="Unassembled WGS sequence"/>
</dbReference>
<feature type="domain" description="Tautomerase cis-CaaD-like" evidence="1">
    <location>
        <begin position="1"/>
        <end position="135"/>
    </location>
</feature>
<dbReference type="InterPro" id="IPR014347">
    <property type="entry name" value="Tautomerase/MIF_sf"/>
</dbReference>
<dbReference type="EMBL" id="JAXOVC010000002">
    <property type="protein sequence ID" value="KAK4506226.1"/>
    <property type="molecule type" value="Genomic_DNA"/>
</dbReference>
<dbReference type="Gene3D" id="3.30.429.10">
    <property type="entry name" value="Macrophage Migration Inhibitory Factor"/>
    <property type="match status" value="1"/>
</dbReference>
<dbReference type="InterPro" id="IPR028116">
    <property type="entry name" value="Cis-CaaD-like"/>
</dbReference>
<accession>A0ABR0EYR0</accession>
<gene>
    <name evidence="2" type="ORF">PRZ48_004191</name>
</gene>
<protein>
    <recommendedName>
        <fullName evidence="1">Tautomerase cis-CaaD-like domain-containing protein</fullName>
    </recommendedName>
</protein>
<comment type="caution">
    <text evidence="2">The sequence shown here is derived from an EMBL/GenBank/DDBJ whole genome shotgun (WGS) entry which is preliminary data.</text>
</comment>
<evidence type="ECO:0000259" key="1">
    <source>
        <dbReference type="Pfam" id="PF14832"/>
    </source>
</evidence>
<reference evidence="2 3" key="1">
    <citation type="journal article" date="2023" name="G3 (Bethesda)">
        <title>A chromosome-level genome assembly of Zasmidium syzygii isolated from banana leaves.</title>
        <authorList>
            <person name="van Westerhoven A.C."/>
            <person name="Mehrabi R."/>
            <person name="Talebi R."/>
            <person name="Steentjes M.B.F."/>
            <person name="Corcolon B."/>
            <person name="Chong P.A."/>
            <person name="Kema G.H.J."/>
            <person name="Seidl M.F."/>
        </authorList>
    </citation>
    <scope>NUCLEOTIDE SEQUENCE [LARGE SCALE GENOMIC DNA]</scope>
    <source>
        <strain evidence="2 3">P124</strain>
    </source>
</reference>
<keyword evidence="3" id="KW-1185">Reference proteome</keyword>
<evidence type="ECO:0000313" key="3">
    <source>
        <dbReference type="Proteomes" id="UP001305779"/>
    </source>
</evidence>
<organism evidence="2 3">
    <name type="scientific">Zasmidium cellare</name>
    <name type="common">Wine cellar mold</name>
    <name type="synonym">Racodium cellare</name>
    <dbReference type="NCBI Taxonomy" id="395010"/>
    <lineage>
        <taxon>Eukaryota</taxon>
        <taxon>Fungi</taxon>
        <taxon>Dikarya</taxon>
        <taxon>Ascomycota</taxon>
        <taxon>Pezizomycotina</taxon>
        <taxon>Dothideomycetes</taxon>
        <taxon>Dothideomycetidae</taxon>
        <taxon>Mycosphaerellales</taxon>
        <taxon>Mycosphaerellaceae</taxon>
        <taxon>Zasmidium</taxon>
    </lineage>
</organism>
<name>A0ABR0EYR0_ZASCE</name>